<dbReference type="Gene3D" id="3.30.2320.60">
    <property type="entry name" value="FhaA, phosphopeptide-binding domain (DUF3662)"/>
    <property type="match status" value="1"/>
</dbReference>
<evidence type="ECO:0000313" key="2">
    <source>
        <dbReference type="EMBL" id="MDI3419120.1"/>
    </source>
</evidence>
<reference evidence="2 3" key="1">
    <citation type="submission" date="2023-05" db="EMBL/GenBank/DDBJ databases">
        <title>Draft genome sequence of Streptomyces sp. B-S-A12 isolated from a cave soil in Thailand.</title>
        <authorList>
            <person name="Chamroensaksri N."/>
            <person name="Muangham S."/>
        </authorList>
    </citation>
    <scope>NUCLEOTIDE SEQUENCE [LARGE SCALE GENOMIC DNA]</scope>
    <source>
        <strain evidence="2 3">B-S-A12</strain>
    </source>
</reference>
<dbReference type="EMBL" id="JASCIS010000009">
    <property type="protein sequence ID" value="MDI3419120.1"/>
    <property type="molecule type" value="Genomic_DNA"/>
</dbReference>
<feature type="domain" description="FhaA N-terminal" evidence="1">
    <location>
        <begin position="5"/>
        <end position="117"/>
    </location>
</feature>
<name>A0ABT6SUP1_9ACTN</name>
<organism evidence="2 3">
    <name type="scientific">Streptomyces luteolus</name>
    <dbReference type="NCBI Taxonomy" id="3043615"/>
    <lineage>
        <taxon>Bacteria</taxon>
        <taxon>Bacillati</taxon>
        <taxon>Actinomycetota</taxon>
        <taxon>Actinomycetes</taxon>
        <taxon>Kitasatosporales</taxon>
        <taxon>Streptomycetaceae</taxon>
        <taxon>Streptomyces</taxon>
    </lineage>
</organism>
<dbReference type="RefSeq" id="WP_282535029.1">
    <property type="nucleotide sequence ID" value="NZ_JASCIS010000009.1"/>
</dbReference>
<evidence type="ECO:0000259" key="1">
    <source>
        <dbReference type="Pfam" id="PF12401"/>
    </source>
</evidence>
<dbReference type="Proteomes" id="UP001237105">
    <property type="component" value="Unassembled WGS sequence"/>
</dbReference>
<protein>
    <submittedName>
        <fullName evidence="2">DUF3662 domain-containing protein</fullName>
    </submittedName>
</protein>
<proteinExistence type="predicted"/>
<dbReference type="InterPro" id="IPR022128">
    <property type="entry name" value="FhaA_N"/>
</dbReference>
<gene>
    <name evidence="2" type="ORF">QIT00_11190</name>
</gene>
<sequence>MRLVSAVEHTMERWSDSLWAFLLPPRRKECEVVAILFRQCDDNALILNRERTLVPNDFVIEFPPPIHSRLTEGNSNLDRQLSVQVRRHAAEAGYSFAGPVTVHLTSSGSSAVRRFRIHSRIVPSDLRHRNR</sequence>
<evidence type="ECO:0000313" key="3">
    <source>
        <dbReference type="Proteomes" id="UP001237105"/>
    </source>
</evidence>
<comment type="caution">
    <text evidence="2">The sequence shown here is derived from an EMBL/GenBank/DDBJ whole genome shotgun (WGS) entry which is preliminary data.</text>
</comment>
<dbReference type="InterPro" id="IPR042287">
    <property type="entry name" value="FhaA_N_sf"/>
</dbReference>
<keyword evidence="3" id="KW-1185">Reference proteome</keyword>
<accession>A0ABT6SUP1</accession>
<dbReference type="Pfam" id="PF12401">
    <property type="entry name" value="FhaA_N"/>
    <property type="match status" value="1"/>
</dbReference>